<dbReference type="GO" id="GO:0005737">
    <property type="term" value="C:cytoplasm"/>
    <property type="evidence" value="ECO:0000318"/>
    <property type="project" value="GO_Central"/>
</dbReference>
<comment type="caution">
    <text evidence="3">The sequence shown here is derived from an EMBL/GenBank/DDBJ whole genome shotgun (WGS) entry which is preliminary data.</text>
</comment>
<name>A0A2C9UCN1_MANES</name>
<dbReference type="Gene3D" id="3.30.420.10">
    <property type="entry name" value="Ribonuclease H-like superfamily/Ribonuclease H"/>
    <property type="match status" value="1"/>
</dbReference>
<sequence length="210" mass="24044">MTPEITINGCPYSLSSYKVDFFGTPIDVTVTSSSSVVRKWIRTTLFLRRDYIGRLVVGVGVQWTPWNGNEPPPDTLQLCVGTRCLIFRLSLATTVPLILRRFLLDRDNTFVGIWNGSDEKKLRMSEHELRLHRLLDLRRYISTDYGGSLARASVERIVEECLGYEGVRLEKDISMSDWGNEDLSYEQILQACVDAYVAFEIGKNLRAWEL</sequence>
<keyword evidence="4" id="KW-1185">Reference proteome</keyword>
<dbReference type="AlphaFoldDB" id="A0A2C9UCN1"/>
<dbReference type="PANTHER" id="PTHR13620">
    <property type="entry name" value="3-5 EXONUCLEASE"/>
    <property type="match status" value="1"/>
</dbReference>
<proteinExistence type="predicted"/>
<evidence type="ECO:0000256" key="2">
    <source>
        <dbReference type="ARBA" id="ARBA00022801"/>
    </source>
</evidence>
<dbReference type="CDD" id="cd06141">
    <property type="entry name" value="WRN_exo"/>
    <property type="match status" value="1"/>
</dbReference>
<dbReference type="Proteomes" id="UP000091857">
    <property type="component" value="Chromosome 15"/>
</dbReference>
<protein>
    <recommendedName>
        <fullName evidence="5">3'-5' exonuclease domain-containing protein</fullName>
    </recommendedName>
</protein>
<dbReference type="GO" id="GO:0003676">
    <property type="term" value="F:nucleic acid binding"/>
    <property type="evidence" value="ECO:0007669"/>
    <property type="project" value="InterPro"/>
</dbReference>
<dbReference type="SUPFAM" id="SSF53098">
    <property type="entry name" value="Ribonuclease H-like"/>
    <property type="match status" value="1"/>
</dbReference>
<dbReference type="OMA" id="AYVCFEL"/>
<dbReference type="PANTHER" id="PTHR13620:SF59">
    <property type="entry name" value="POLYNUCLEOTIDYL TRANSFERASE, RIBONUCLEASE H-LIKE SUPERFAMILY PROTEIN"/>
    <property type="match status" value="1"/>
</dbReference>
<dbReference type="EMBL" id="CM004401">
    <property type="protein sequence ID" value="OAY27624.1"/>
    <property type="molecule type" value="Genomic_DNA"/>
</dbReference>
<dbReference type="InterPro" id="IPR051132">
    <property type="entry name" value="3-5_Exonuclease_domain"/>
</dbReference>
<dbReference type="STRING" id="3983.A0A2C9UCN1"/>
<dbReference type="InterPro" id="IPR036397">
    <property type="entry name" value="RNaseH_sf"/>
</dbReference>
<gene>
    <name evidence="3" type="ORF">MANES_15G001700v8</name>
</gene>
<keyword evidence="2" id="KW-0378">Hydrolase</keyword>
<evidence type="ECO:0000256" key="1">
    <source>
        <dbReference type="ARBA" id="ARBA00022722"/>
    </source>
</evidence>
<dbReference type="Gramene" id="Manes.15G001700.1.v8.1">
    <property type="protein sequence ID" value="Manes.15G001700.1.v8.1.CDS.1"/>
    <property type="gene ID" value="Manes.15G001700.v8.1"/>
</dbReference>
<accession>A0A2C9UCN1</accession>
<evidence type="ECO:0008006" key="5">
    <source>
        <dbReference type="Google" id="ProtNLM"/>
    </source>
</evidence>
<dbReference type="GO" id="GO:0008408">
    <property type="term" value="F:3'-5' exonuclease activity"/>
    <property type="evidence" value="ECO:0000318"/>
    <property type="project" value="GO_Central"/>
</dbReference>
<keyword evidence="1" id="KW-0540">Nuclease</keyword>
<dbReference type="OrthoDB" id="10261556at2759"/>
<evidence type="ECO:0000313" key="4">
    <source>
        <dbReference type="Proteomes" id="UP000091857"/>
    </source>
</evidence>
<reference evidence="4" key="1">
    <citation type="journal article" date="2016" name="Nat. Biotechnol.">
        <title>Sequencing wild and cultivated cassava and related species reveals extensive interspecific hybridization and genetic diversity.</title>
        <authorList>
            <person name="Bredeson J.V."/>
            <person name="Lyons J.B."/>
            <person name="Prochnik S.E."/>
            <person name="Wu G.A."/>
            <person name="Ha C.M."/>
            <person name="Edsinger-Gonzales E."/>
            <person name="Grimwood J."/>
            <person name="Schmutz J."/>
            <person name="Rabbi I.Y."/>
            <person name="Egesi C."/>
            <person name="Nauluvula P."/>
            <person name="Lebot V."/>
            <person name="Ndunguru J."/>
            <person name="Mkamilo G."/>
            <person name="Bart R.S."/>
            <person name="Setter T.L."/>
            <person name="Gleadow R.M."/>
            <person name="Kulakow P."/>
            <person name="Ferguson M.E."/>
            <person name="Rounsley S."/>
            <person name="Rokhsar D.S."/>
        </authorList>
    </citation>
    <scope>NUCLEOTIDE SEQUENCE [LARGE SCALE GENOMIC DNA]</scope>
    <source>
        <strain evidence="4">cv. AM560-2</strain>
    </source>
</reference>
<evidence type="ECO:0000313" key="3">
    <source>
        <dbReference type="EMBL" id="OAY27624.1"/>
    </source>
</evidence>
<organism evidence="3 4">
    <name type="scientific">Manihot esculenta</name>
    <name type="common">Cassava</name>
    <name type="synonym">Jatropha manihot</name>
    <dbReference type="NCBI Taxonomy" id="3983"/>
    <lineage>
        <taxon>Eukaryota</taxon>
        <taxon>Viridiplantae</taxon>
        <taxon>Streptophyta</taxon>
        <taxon>Embryophyta</taxon>
        <taxon>Tracheophyta</taxon>
        <taxon>Spermatophyta</taxon>
        <taxon>Magnoliopsida</taxon>
        <taxon>eudicotyledons</taxon>
        <taxon>Gunneridae</taxon>
        <taxon>Pentapetalae</taxon>
        <taxon>rosids</taxon>
        <taxon>fabids</taxon>
        <taxon>Malpighiales</taxon>
        <taxon>Euphorbiaceae</taxon>
        <taxon>Crotonoideae</taxon>
        <taxon>Manihoteae</taxon>
        <taxon>Manihot</taxon>
    </lineage>
</organism>
<dbReference type="GO" id="GO:0005634">
    <property type="term" value="C:nucleus"/>
    <property type="evidence" value="ECO:0000318"/>
    <property type="project" value="GO_Central"/>
</dbReference>
<dbReference type="InterPro" id="IPR012337">
    <property type="entry name" value="RNaseH-like_sf"/>
</dbReference>